<evidence type="ECO:0000313" key="1">
    <source>
        <dbReference type="EMBL" id="KAK8230780.1"/>
    </source>
</evidence>
<dbReference type="Proteomes" id="UP001492380">
    <property type="component" value="Unassembled WGS sequence"/>
</dbReference>
<reference evidence="1 2" key="1">
    <citation type="submission" date="2024-04" db="EMBL/GenBank/DDBJ databases">
        <title>Phyllosticta paracitricarpa is synonymous to the EU quarantine fungus P. citricarpa based on phylogenomic analyses.</title>
        <authorList>
            <consortium name="Lawrence Berkeley National Laboratory"/>
            <person name="Van Ingen-Buijs V.A."/>
            <person name="Van Westerhoven A.C."/>
            <person name="Haridas S."/>
            <person name="Skiadas P."/>
            <person name="Martin F."/>
            <person name="Groenewald J.Z."/>
            <person name="Crous P.W."/>
            <person name="Seidl M.F."/>
        </authorList>
    </citation>
    <scope>NUCLEOTIDE SEQUENCE [LARGE SCALE GENOMIC DNA]</scope>
    <source>
        <strain evidence="1 2">CBS 123374</strain>
    </source>
</reference>
<protein>
    <submittedName>
        <fullName evidence="1">Uncharacterized protein</fullName>
    </submittedName>
</protein>
<name>A0ABR1YIP9_9PEZI</name>
<gene>
    <name evidence="1" type="ORF">HDK90DRAFT_468135</name>
</gene>
<dbReference type="EMBL" id="JBBWRZ010000008">
    <property type="protein sequence ID" value="KAK8230780.1"/>
    <property type="molecule type" value="Genomic_DNA"/>
</dbReference>
<evidence type="ECO:0000313" key="2">
    <source>
        <dbReference type="Proteomes" id="UP001492380"/>
    </source>
</evidence>
<organism evidence="1 2">
    <name type="scientific">Phyllosticta capitalensis</name>
    <dbReference type="NCBI Taxonomy" id="121624"/>
    <lineage>
        <taxon>Eukaryota</taxon>
        <taxon>Fungi</taxon>
        <taxon>Dikarya</taxon>
        <taxon>Ascomycota</taxon>
        <taxon>Pezizomycotina</taxon>
        <taxon>Dothideomycetes</taxon>
        <taxon>Dothideomycetes incertae sedis</taxon>
        <taxon>Botryosphaeriales</taxon>
        <taxon>Phyllostictaceae</taxon>
        <taxon>Phyllosticta</taxon>
    </lineage>
</organism>
<sequence length="229" mass="26798">MVMWPWDPLEHWSPQTYLKDLNKDDFDNRIITACHEIELEMRSFEEYRDEVVGYSEKYESAMQALQKMTKGGWLDDESLSRAQRIFANEAREDDVPPLPHDDIRLAIEALGTRTTDPDILEVNDRIALAQQKNWELRKLMEDLNRVTTAVSVQATREAGAVGEKKREEEYEKQGTWSKICALPRRAQSLLLRKSSLRSFELKYVNMYGREIQLENNEKSPPPKSTDFTW</sequence>
<accession>A0ABR1YIP9</accession>
<keyword evidence="2" id="KW-1185">Reference proteome</keyword>
<comment type="caution">
    <text evidence="1">The sequence shown here is derived from an EMBL/GenBank/DDBJ whole genome shotgun (WGS) entry which is preliminary data.</text>
</comment>
<proteinExistence type="predicted"/>